<gene>
    <name evidence="4" type="ORF">GCM10025791_15790</name>
</gene>
<keyword evidence="2" id="KW-0325">Glycoprotein</keyword>
<dbReference type="Pfam" id="PF00685">
    <property type="entry name" value="Sulfotransfer_1"/>
    <property type="match status" value="1"/>
</dbReference>
<keyword evidence="5" id="KW-1185">Reference proteome</keyword>
<dbReference type="PANTHER" id="PTHR10605:SF56">
    <property type="entry name" value="BIFUNCTIONAL HEPARAN SULFATE N-DEACETYLASE_N-SULFOTRANSFERASE"/>
    <property type="match status" value="1"/>
</dbReference>
<dbReference type="RefSeq" id="WP_345419739.1">
    <property type="nucleotide sequence ID" value="NZ_AP031496.1"/>
</dbReference>
<reference evidence="5" key="1">
    <citation type="journal article" date="2019" name="Int. J. Syst. Evol. Microbiol.">
        <title>The Global Catalogue of Microorganisms (GCM) 10K type strain sequencing project: providing services to taxonomists for standard genome sequencing and annotation.</title>
        <authorList>
            <consortium name="The Broad Institute Genomics Platform"/>
            <consortium name="The Broad Institute Genome Sequencing Center for Infectious Disease"/>
            <person name="Wu L."/>
            <person name="Ma J."/>
        </authorList>
    </citation>
    <scope>NUCLEOTIDE SEQUENCE [LARGE SCALE GENOMIC DNA]</scope>
    <source>
        <strain evidence="5">JCM 19134</strain>
    </source>
</reference>
<keyword evidence="1" id="KW-0808">Transferase</keyword>
<dbReference type="InterPro" id="IPR000863">
    <property type="entry name" value="Sulfotransferase_dom"/>
</dbReference>
<evidence type="ECO:0000256" key="1">
    <source>
        <dbReference type="ARBA" id="ARBA00022679"/>
    </source>
</evidence>
<organism evidence="4 5">
    <name type="scientific">Halioxenophilus aromaticivorans</name>
    <dbReference type="NCBI Taxonomy" id="1306992"/>
    <lineage>
        <taxon>Bacteria</taxon>
        <taxon>Pseudomonadati</taxon>
        <taxon>Pseudomonadota</taxon>
        <taxon>Gammaproteobacteria</taxon>
        <taxon>Alteromonadales</taxon>
        <taxon>Alteromonadaceae</taxon>
        <taxon>Halioxenophilus</taxon>
    </lineage>
</organism>
<comment type="caution">
    <text evidence="4">The sequence shown here is derived from an EMBL/GenBank/DDBJ whole genome shotgun (WGS) entry which is preliminary data.</text>
</comment>
<feature type="domain" description="Sulfotransferase" evidence="3">
    <location>
        <begin position="12"/>
        <end position="202"/>
    </location>
</feature>
<evidence type="ECO:0000256" key="2">
    <source>
        <dbReference type="ARBA" id="ARBA00023180"/>
    </source>
</evidence>
<dbReference type="PANTHER" id="PTHR10605">
    <property type="entry name" value="HEPARAN SULFATE SULFOTRANSFERASE"/>
    <property type="match status" value="1"/>
</dbReference>
<name>A0AAV3U0X9_9ALTE</name>
<dbReference type="Gene3D" id="3.40.50.300">
    <property type="entry name" value="P-loop containing nucleotide triphosphate hydrolases"/>
    <property type="match status" value="1"/>
</dbReference>
<protein>
    <recommendedName>
        <fullName evidence="3">Sulfotransferase domain-containing protein</fullName>
    </recommendedName>
</protein>
<accession>A0AAV3U0X9</accession>
<dbReference type="SUPFAM" id="SSF52540">
    <property type="entry name" value="P-loop containing nucleoside triphosphate hydrolases"/>
    <property type="match status" value="1"/>
</dbReference>
<dbReference type="GO" id="GO:0008146">
    <property type="term" value="F:sulfotransferase activity"/>
    <property type="evidence" value="ECO:0007669"/>
    <property type="project" value="InterPro"/>
</dbReference>
<evidence type="ECO:0000259" key="3">
    <source>
        <dbReference type="Pfam" id="PF00685"/>
    </source>
</evidence>
<dbReference type="InterPro" id="IPR027417">
    <property type="entry name" value="P-loop_NTPase"/>
</dbReference>
<evidence type="ECO:0000313" key="5">
    <source>
        <dbReference type="Proteomes" id="UP001409585"/>
    </source>
</evidence>
<proteinExistence type="predicted"/>
<evidence type="ECO:0000313" key="4">
    <source>
        <dbReference type="EMBL" id="GAA4938570.1"/>
    </source>
</evidence>
<dbReference type="AlphaFoldDB" id="A0AAV3U0X9"/>
<sequence>MSDAPSAQNRLPDFYIIGAAKCGTTTLYKELEADGRIFFCSPKEPCFFDSDVAWDKGIDWYHSLFADATAGQLCGEASTNYTRWPQVEAVPERIHQYSPDAKLIYIMRDPVKRAHSHYVHRWTKETHRHKPFTMGVREYIEQDPMCFDSGRYCDQIEQYLRYFPRDQVLLLVFEDMLADQQACLHRVYEFLGLQWQEPQQQDLKSENVSADFRYHLKRHQMMEKYKALKFMRNFTKLLPKSTRDFLYNKVVDKLPGYKSIDAGFEPVPLSEGDRQWLVELYRPHNQRLSQQFGIDVSRWQN</sequence>
<dbReference type="InterPro" id="IPR037359">
    <property type="entry name" value="NST/OST"/>
</dbReference>
<dbReference type="Proteomes" id="UP001409585">
    <property type="component" value="Unassembled WGS sequence"/>
</dbReference>
<dbReference type="EMBL" id="BAABLX010000009">
    <property type="protein sequence ID" value="GAA4938570.1"/>
    <property type="molecule type" value="Genomic_DNA"/>
</dbReference>